<evidence type="ECO:0000313" key="3">
    <source>
        <dbReference type="EMBL" id="ADK81939.1"/>
    </source>
</evidence>
<dbReference type="Proteomes" id="UP000002318">
    <property type="component" value="Chromosome"/>
</dbReference>
<keyword evidence="4" id="KW-1185">Reference proteome</keyword>
<dbReference type="Gene3D" id="2.30.40.10">
    <property type="entry name" value="Urease, subunit C, domain 1"/>
    <property type="match status" value="1"/>
</dbReference>
<evidence type="ECO:0000259" key="2">
    <source>
        <dbReference type="Pfam" id="PF01979"/>
    </source>
</evidence>
<dbReference type="STRING" id="573413.Spirs_2836"/>
<dbReference type="KEGG" id="ssm:Spirs_2836"/>
<dbReference type="SUPFAM" id="SSF51556">
    <property type="entry name" value="Metallo-dependent hydrolases"/>
    <property type="match status" value="1"/>
</dbReference>
<dbReference type="GO" id="GO:0016810">
    <property type="term" value="F:hydrolase activity, acting on carbon-nitrogen (but not peptide) bonds"/>
    <property type="evidence" value="ECO:0007669"/>
    <property type="project" value="InterPro"/>
</dbReference>
<dbReference type="InterPro" id="IPR006680">
    <property type="entry name" value="Amidohydro-rel"/>
</dbReference>
<dbReference type="Gene3D" id="3.20.20.140">
    <property type="entry name" value="Metal-dependent hydrolases"/>
    <property type="match status" value="1"/>
</dbReference>
<protein>
    <submittedName>
        <fullName evidence="3">Amidohydrolase</fullName>
    </submittedName>
</protein>
<gene>
    <name evidence="3" type="ordered locus">Spirs_2836</name>
</gene>
<dbReference type="AlphaFoldDB" id="E1R254"/>
<dbReference type="EMBL" id="CP002116">
    <property type="protein sequence ID" value="ADK81939.1"/>
    <property type="molecule type" value="Genomic_DNA"/>
</dbReference>
<dbReference type="HOGENOM" id="CLU_012358_2_1_12"/>
<sequence>MADLIISSIGTLIRSADRVEHDVDMHISGGTIVAIGKHLADGVPDGTEVLDGRGKTVIPGFVNSHTHLYQCFLRGRSDTLALKSWSEAVTFPFAHLVHALDWEKGDVEGGYFWTLIGCMEMIRSGITAFVNMDLTLDSVFRAYRDIGMRAVGAVTAVNRWVPKELDQDLEERKREILRYIETWNEKKNGNEMIKVFIAPSTPFTCTEDFLLWQMEQAEAFDLGVQIHVSETRWEVEQSLTEHGLTPLAYLDTIGFLRRPVMAVHCVHLTEEEIDIAVRKGVVPVYNPKSNMKLGSGVAPVSRMIGKGLLPALATDGAASNDLLDMFEEMRCGAGLQKAFCLDPKAVSADDLFRMATENGASALGLNSGTLDPGKNADFVLLDMKKLWSSPVHDPVQNLVYCGTPSNVESVFIGGKAVLRNGVFTNIDEERILDRALKLFEAKFGSVRGKGSLAAGF</sequence>
<dbReference type="InterPro" id="IPR050287">
    <property type="entry name" value="MTA/SAH_deaminase"/>
</dbReference>
<dbReference type="OrthoDB" id="378643at2"/>
<dbReference type="CDD" id="cd01298">
    <property type="entry name" value="ATZ_TRZ_like"/>
    <property type="match status" value="1"/>
</dbReference>
<reference evidence="3 4" key="1">
    <citation type="journal article" date="2010" name="Stand. Genomic Sci.">
        <title>Complete genome sequence of Spirochaeta smaragdinae type strain (SEBR 4228).</title>
        <authorList>
            <person name="Mavromatis K."/>
            <person name="Yasawong M."/>
            <person name="Chertkov O."/>
            <person name="Lapidus A."/>
            <person name="Lucas S."/>
            <person name="Nolan M."/>
            <person name="Del Rio T.G."/>
            <person name="Tice H."/>
            <person name="Cheng J.F."/>
            <person name="Pitluck S."/>
            <person name="Liolios K."/>
            <person name="Ivanova N."/>
            <person name="Tapia R."/>
            <person name="Han C."/>
            <person name="Bruce D."/>
            <person name="Goodwin L."/>
            <person name="Pati A."/>
            <person name="Chen A."/>
            <person name="Palaniappan K."/>
            <person name="Land M."/>
            <person name="Hauser L."/>
            <person name="Chang Y.J."/>
            <person name="Jeffries C.D."/>
            <person name="Detter J.C."/>
            <person name="Rohde M."/>
            <person name="Brambilla E."/>
            <person name="Spring S."/>
            <person name="Goker M."/>
            <person name="Sikorski J."/>
            <person name="Woyke T."/>
            <person name="Bristow J."/>
            <person name="Eisen J.A."/>
            <person name="Markowitz V."/>
            <person name="Hugenholtz P."/>
            <person name="Klenk H.P."/>
            <person name="Kyrpides N.C."/>
        </authorList>
    </citation>
    <scope>NUCLEOTIDE SEQUENCE [LARGE SCALE GENOMIC DNA]</scope>
    <source>
        <strain evidence="4">DSM 11293 / JCM 15392 / SEBR 4228</strain>
    </source>
</reference>
<dbReference type="Pfam" id="PF01979">
    <property type="entry name" value="Amidohydro_1"/>
    <property type="match status" value="1"/>
</dbReference>
<name>E1R254_SEDSS</name>
<evidence type="ECO:0000313" key="4">
    <source>
        <dbReference type="Proteomes" id="UP000002318"/>
    </source>
</evidence>
<organism evidence="3 4">
    <name type="scientific">Sediminispirochaeta smaragdinae (strain DSM 11293 / JCM 15392 / SEBR 4228)</name>
    <name type="common">Spirochaeta smaragdinae</name>
    <dbReference type="NCBI Taxonomy" id="573413"/>
    <lineage>
        <taxon>Bacteria</taxon>
        <taxon>Pseudomonadati</taxon>
        <taxon>Spirochaetota</taxon>
        <taxon>Spirochaetia</taxon>
        <taxon>Spirochaetales</taxon>
        <taxon>Spirochaetaceae</taxon>
        <taxon>Sediminispirochaeta</taxon>
    </lineage>
</organism>
<dbReference type="SUPFAM" id="SSF51338">
    <property type="entry name" value="Composite domain of metallo-dependent hydrolases"/>
    <property type="match status" value="2"/>
</dbReference>
<dbReference type="InterPro" id="IPR032466">
    <property type="entry name" value="Metal_Hydrolase"/>
</dbReference>
<accession>E1R254</accession>
<dbReference type="PANTHER" id="PTHR43794:SF11">
    <property type="entry name" value="AMIDOHYDROLASE-RELATED DOMAIN-CONTAINING PROTEIN"/>
    <property type="match status" value="1"/>
</dbReference>
<dbReference type="eggNOG" id="COG0402">
    <property type="taxonomic scope" value="Bacteria"/>
</dbReference>
<proteinExistence type="predicted"/>
<dbReference type="InterPro" id="IPR011059">
    <property type="entry name" value="Metal-dep_hydrolase_composite"/>
</dbReference>
<evidence type="ECO:0000256" key="1">
    <source>
        <dbReference type="ARBA" id="ARBA00022801"/>
    </source>
</evidence>
<keyword evidence="1" id="KW-0378">Hydrolase</keyword>
<dbReference type="RefSeq" id="WP_013255398.1">
    <property type="nucleotide sequence ID" value="NC_014364.1"/>
</dbReference>
<dbReference type="PANTHER" id="PTHR43794">
    <property type="entry name" value="AMINOHYDROLASE SSNA-RELATED"/>
    <property type="match status" value="1"/>
</dbReference>
<feature type="domain" description="Amidohydrolase-related" evidence="2">
    <location>
        <begin position="56"/>
        <end position="417"/>
    </location>
</feature>